<dbReference type="PROSITE" id="PS50005">
    <property type="entry name" value="TPR"/>
    <property type="match status" value="3"/>
</dbReference>
<accession>B3SBQ1</accession>
<dbReference type="PROSITE" id="PS50293">
    <property type="entry name" value="TPR_REGION"/>
    <property type="match status" value="2"/>
</dbReference>
<feature type="repeat" description="TPR" evidence="3">
    <location>
        <begin position="141"/>
        <end position="174"/>
    </location>
</feature>
<dbReference type="InterPro" id="IPR011990">
    <property type="entry name" value="TPR-like_helical_dom_sf"/>
</dbReference>
<feature type="repeat" description="TPR" evidence="3">
    <location>
        <begin position="99"/>
        <end position="132"/>
    </location>
</feature>
<dbReference type="PANTHER" id="PTHR45641">
    <property type="entry name" value="TETRATRICOPEPTIDE REPEAT PROTEIN (AFU_ORTHOLOGUE AFUA_6G03870)"/>
    <property type="match status" value="1"/>
</dbReference>
<evidence type="ECO:0000256" key="3">
    <source>
        <dbReference type="PROSITE-ProRule" id="PRU00339"/>
    </source>
</evidence>
<dbReference type="RefSeq" id="XP_002117698.1">
    <property type="nucleotide sequence ID" value="XM_002117662.1"/>
</dbReference>
<evidence type="ECO:0000256" key="1">
    <source>
        <dbReference type="ARBA" id="ARBA00022737"/>
    </source>
</evidence>
<dbReference type="GeneID" id="6758910"/>
<dbReference type="HOGENOM" id="CLU_998628_0_0_1"/>
<organism evidence="4 5">
    <name type="scientific">Trichoplax adhaerens</name>
    <name type="common">Trichoplax reptans</name>
    <dbReference type="NCBI Taxonomy" id="10228"/>
    <lineage>
        <taxon>Eukaryota</taxon>
        <taxon>Metazoa</taxon>
        <taxon>Placozoa</taxon>
        <taxon>Uniplacotomia</taxon>
        <taxon>Trichoplacea</taxon>
        <taxon>Trichoplacidae</taxon>
        <taxon>Trichoplax</taxon>
    </lineage>
</organism>
<dbReference type="SMART" id="SM00028">
    <property type="entry name" value="TPR"/>
    <property type="match status" value="4"/>
</dbReference>
<dbReference type="Proteomes" id="UP000009022">
    <property type="component" value="Unassembled WGS sequence"/>
</dbReference>
<dbReference type="EMBL" id="DS985266">
    <property type="protein sequence ID" value="EDV19828.1"/>
    <property type="molecule type" value="Genomic_DNA"/>
</dbReference>
<dbReference type="CTD" id="6758910"/>
<protein>
    <submittedName>
        <fullName evidence="4">Uncharacterized protein</fullName>
    </submittedName>
</protein>
<dbReference type="OMA" id="CYLKENE"/>
<keyword evidence="2 3" id="KW-0802">TPR repeat</keyword>
<dbReference type="PhylomeDB" id="B3SBQ1"/>
<dbReference type="InterPro" id="IPR019734">
    <property type="entry name" value="TPR_rpt"/>
</dbReference>
<dbReference type="KEGG" id="tad:TRIADDRAFT_61695"/>
<dbReference type="PANTHER" id="PTHR45641:SF1">
    <property type="entry name" value="AAA+ ATPASE DOMAIN-CONTAINING PROTEIN"/>
    <property type="match status" value="1"/>
</dbReference>
<dbReference type="Gene3D" id="1.25.40.10">
    <property type="entry name" value="Tetratricopeptide repeat domain"/>
    <property type="match status" value="3"/>
</dbReference>
<dbReference type="AlphaFoldDB" id="B3SBQ1"/>
<gene>
    <name evidence="4" type="ORF">TRIADDRAFT_61695</name>
</gene>
<dbReference type="InParanoid" id="B3SBQ1"/>
<feature type="repeat" description="TPR" evidence="3">
    <location>
        <begin position="182"/>
        <end position="215"/>
    </location>
</feature>
<keyword evidence="5" id="KW-1185">Reference proteome</keyword>
<name>B3SBQ1_TRIAD</name>
<sequence>MDDQSIKSTTLDEIKSVYETGVKFAKKSYYERTLFYYQQAATQIQSIQESSESRLYLEYDLYLDMANCYLKENELMKASLRREIADILKQLGDDHLEIATLYGNIGLVYSKQGKYDEALSMYNKSLKIKLAHLGNNHPSIATVYNGIGLVYYYLGKYDDALSVYKESLKVEQAQLGDNHPRIATTCNIGLTYYKLDNFNDALSMYKKSVRIRLATLGENHPDTALSFRNQAQVNYQQSNYRQAISFYQKSINSLRHLYGENHPQIVKDEKQIVQCHHQL</sequence>
<evidence type="ECO:0000256" key="2">
    <source>
        <dbReference type="ARBA" id="ARBA00022803"/>
    </source>
</evidence>
<dbReference type="Pfam" id="PF13424">
    <property type="entry name" value="TPR_12"/>
    <property type="match status" value="2"/>
</dbReference>
<dbReference type="SUPFAM" id="SSF48452">
    <property type="entry name" value="TPR-like"/>
    <property type="match status" value="1"/>
</dbReference>
<dbReference type="OrthoDB" id="5986190at2759"/>
<dbReference type="Pfam" id="PF13374">
    <property type="entry name" value="TPR_10"/>
    <property type="match status" value="1"/>
</dbReference>
<reference evidence="4 5" key="1">
    <citation type="journal article" date="2008" name="Nature">
        <title>The Trichoplax genome and the nature of placozoans.</title>
        <authorList>
            <person name="Srivastava M."/>
            <person name="Begovic E."/>
            <person name="Chapman J."/>
            <person name="Putnam N.H."/>
            <person name="Hellsten U."/>
            <person name="Kawashima T."/>
            <person name="Kuo A."/>
            <person name="Mitros T."/>
            <person name="Salamov A."/>
            <person name="Carpenter M.L."/>
            <person name="Signorovitch A.Y."/>
            <person name="Moreno M.A."/>
            <person name="Kamm K."/>
            <person name="Grimwood J."/>
            <person name="Schmutz J."/>
            <person name="Shapiro H."/>
            <person name="Grigoriev I.V."/>
            <person name="Buss L.W."/>
            <person name="Schierwater B."/>
            <person name="Dellaporta S.L."/>
            <person name="Rokhsar D.S."/>
        </authorList>
    </citation>
    <scope>NUCLEOTIDE SEQUENCE [LARGE SCALE GENOMIC DNA]</scope>
    <source>
        <strain evidence="4 5">Grell-BS-1999</strain>
    </source>
</reference>
<dbReference type="eggNOG" id="KOG1840">
    <property type="taxonomic scope" value="Eukaryota"/>
</dbReference>
<evidence type="ECO:0000313" key="4">
    <source>
        <dbReference type="EMBL" id="EDV19828.1"/>
    </source>
</evidence>
<keyword evidence="1" id="KW-0677">Repeat</keyword>
<proteinExistence type="predicted"/>
<evidence type="ECO:0000313" key="5">
    <source>
        <dbReference type="Proteomes" id="UP000009022"/>
    </source>
</evidence>